<dbReference type="AlphaFoldDB" id="A0AAD5D0G7"/>
<organism evidence="3 4">
    <name type="scientific">Ambrosia artemisiifolia</name>
    <name type="common">Common ragweed</name>
    <dbReference type="NCBI Taxonomy" id="4212"/>
    <lineage>
        <taxon>Eukaryota</taxon>
        <taxon>Viridiplantae</taxon>
        <taxon>Streptophyta</taxon>
        <taxon>Embryophyta</taxon>
        <taxon>Tracheophyta</taxon>
        <taxon>Spermatophyta</taxon>
        <taxon>Magnoliopsida</taxon>
        <taxon>eudicotyledons</taxon>
        <taxon>Gunneridae</taxon>
        <taxon>Pentapetalae</taxon>
        <taxon>asterids</taxon>
        <taxon>campanulids</taxon>
        <taxon>Asterales</taxon>
        <taxon>Asteraceae</taxon>
        <taxon>Asteroideae</taxon>
        <taxon>Heliantheae alliance</taxon>
        <taxon>Heliantheae</taxon>
        <taxon>Ambrosia</taxon>
    </lineage>
</organism>
<protein>
    <submittedName>
        <fullName evidence="3">Uncharacterized protein</fullName>
    </submittedName>
</protein>
<dbReference type="EMBL" id="JAMZMK010009159">
    <property type="protein sequence ID" value="KAI7736947.1"/>
    <property type="molecule type" value="Genomic_DNA"/>
</dbReference>
<comment type="caution">
    <text evidence="3">The sequence shown here is derived from an EMBL/GenBank/DDBJ whole genome shotgun (WGS) entry which is preliminary data.</text>
</comment>
<name>A0AAD5D0G7_AMBAR</name>
<sequence length="79" mass="8574">MDQKSSQAPAAPTPLVVPKAFKYPEMYSSPTDSIMSPVSKGLLFARTRSKKSSGQLRNSSSTNKEQPKIQDSKIGTLES</sequence>
<dbReference type="Proteomes" id="UP001206925">
    <property type="component" value="Unassembled WGS sequence"/>
</dbReference>
<accession>A0AAD5D0G7</accession>
<feature type="region of interest" description="Disordered" evidence="1">
    <location>
        <begin position="46"/>
        <end position="79"/>
    </location>
</feature>
<evidence type="ECO:0000313" key="4">
    <source>
        <dbReference type="Proteomes" id="UP001206925"/>
    </source>
</evidence>
<gene>
    <name evidence="3" type="ORF">M8C21_018241</name>
    <name evidence="2" type="ORF">M8C21_019210</name>
</gene>
<dbReference type="PANTHER" id="PTHR36747:SF1">
    <property type="entry name" value="HYDROXYPROLINE-RICH GLYCOPROTEIN FAMILY PROTEIN"/>
    <property type="match status" value="1"/>
</dbReference>
<evidence type="ECO:0000313" key="2">
    <source>
        <dbReference type="EMBL" id="KAI7736947.1"/>
    </source>
</evidence>
<dbReference type="PANTHER" id="PTHR36747">
    <property type="entry name" value="HYDROXYPROLINE-RICH GLYCOPROTEIN FAMILY PROTEIN"/>
    <property type="match status" value="1"/>
</dbReference>
<reference evidence="3" key="1">
    <citation type="submission" date="2022-06" db="EMBL/GenBank/DDBJ databases">
        <title>Uncovering the hologenomic basis of an extraordinary plant invasion.</title>
        <authorList>
            <person name="Bieker V.C."/>
            <person name="Martin M.D."/>
            <person name="Gilbert T."/>
            <person name="Hodgins K."/>
            <person name="Battlay P."/>
            <person name="Petersen B."/>
            <person name="Wilson J."/>
        </authorList>
    </citation>
    <scope>NUCLEOTIDE SEQUENCE</scope>
    <source>
        <strain evidence="3">AA19_3_7</strain>
        <tissue evidence="3">Leaf</tissue>
    </source>
</reference>
<proteinExistence type="predicted"/>
<dbReference type="InterPro" id="IPR007727">
    <property type="entry name" value="Spo12"/>
</dbReference>
<feature type="compositionally biased region" description="Polar residues" evidence="1">
    <location>
        <begin position="52"/>
        <end position="64"/>
    </location>
</feature>
<evidence type="ECO:0000256" key="1">
    <source>
        <dbReference type="SAM" id="MobiDB-lite"/>
    </source>
</evidence>
<keyword evidence="4" id="KW-1185">Reference proteome</keyword>
<dbReference type="EMBL" id="JAMZMK010005824">
    <property type="protein sequence ID" value="KAI7751756.1"/>
    <property type="molecule type" value="Genomic_DNA"/>
</dbReference>
<evidence type="ECO:0000313" key="3">
    <source>
        <dbReference type="EMBL" id="KAI7751756.1"/>
    </source>
</evidence>
<dbReference type="Pfam" id="PF05032">
    <property type="entry name" value="Spo12"/>
    <property type="match status" value="1"/>
</dbReference>